<dbReference type="PANTHER" id="PTHR43537:SF49">
    <property type="entry name" value="TRANSCRIPTIONAL REGULATORY PROTEIN"/>
    <property type="match status" value="1"/>
</dbReference>
<dbReference type="Pfam" id="PF00392">
    <property type="entry name" value="GntR"/>
    <property type="match status" value="1"/>
</dbReference>
<dbReference type="InterPro" id="IPR011711">
    <property type="entry name" value="GntR_C"/>
</dbReference>
<keyword evidence="2 5" id="KW-0238">DNA-binding</keyword>
<dbReference type="Pfam" id="PF07729">
    <property type="entry name" value="FCD"/>
    <property type="match status" value="1"/>
</dbReference>
<sequence length="260" mass="28057">MTMPAARTHTVILDWIENQLRTGALGVGDKLPGERALAERFGMSRASVREAIRVLDAMGLVRTSSGSGPRSGAVVVSEPSAALSWALRMHVATHALPVADIVAARVLLETDAARHGAQTARAVPTVPESVPELGVRGTGPTATVVDRERVLAEAAATLDRMDDPELASDEFHRLDAAFHLLLATLGGNIVVQTVMASLREATVGYVQEAVSRLDDWEPVRARLQQQHREILAAVSARDGQVAARRLTEHIEWFHGLQDRL</sequence>
<keyword evidence="1" id="KW-0805">Transcription regulation</keyword>
<dbReference type="PROSITE" id="PS50949">
    <property type="entry name" value="HTH_GNTR"/>
    <property type="match status" value="1"/>
</dbReference>
<feature type="domain" description="HTH gntR-type" evidence="4">
    <location>
        <begin position="6"/>
        <end position="78"/>
    </location>
</feature>
<dbReference type="SMART" id="SM00345">
    <property type="entry name" value="HTH_GNTR"/>
    <property type="match status" value="1"/>
</dbReference>
<gene>
    <name evidence="5" type="ORF">HDA30_001480</name>
</gene>
<reference evidence="5 6" key="1">
    <citation type="submission" date="2020-08" db="EMBL/GenBank/DDBJ databases">
        <title>Sequencing the genomes of 1000 actinobacteria strains.</title>
        <authorList>
            <person name="Klenk H.-P."/>
        </authorList>
    </citation>
    <scope>NUCLEOTIDE SEQUENCE [LARGE SCALE GENOMIC DNA]</scope>
    <source>
        <strain evidence="5 6">DSM 23974</strain>
    </source>
</reference>
<dbReference type="InterPro" id="IPR036388">
    <property type="entry name" value="WH-like_DNA-bd_sf"/>
</dbReference>
<dbReference type="InterPro" id="IPR008920">
    <property type="entry name" value="TF_FadR/GntR_C"/>
</dbReference>
<comment type="caution">
    <text evidence="5">The sequence shown here is derived from an EMBL/GenBank/DDBJ whole genome shotgun (WGS) entry which is preliminary data.</text>
</comment>
<dbReference type="InterPro" id="IPR000524">
    <property type="entry name" value="Tscrpt_reg_HTH_GntR"/>
</dbReference>
<name>A0A7W7GPN2_9MICC</name>
<evidence type="ECO:0000313" key="6">
    <source>
        <dbReference type="Proteomes" id="UP000540191"/>
    </source>
</evidence>
<evidence type="ECO:0000256" key="3">
    <source>
        <dbReference type="ARBA" id="ARBA00023163"/>
    </source>
</evidence>
<keyword evidence="6" id="KW-1185">Reference proteome</keyword>
<dbReference type="SUPFAM" id="SSF48008">
    <property type="entry name" value="GntR ligand-binding domain-like"/>
    <property type="match status" value="1"/>
</dbReference>
<dbReference type="GO" id="GO:0003700">
    <property type="term" value="F:DNA-binding transcription factor activity"/>
    <property type="evidence" value="ECO:0007669"/>
    <property type="project" value="InterPro"/>
</dbReference>
<dbReference type="SMART" id="SM00895">
    <property type="entry name" value="FCD"/>
    <property type="match status" value="1"/>
</dbReference>
<dbReference type="GO" id="GO:0003677">
    <property type="term" value="F:DNA binding"/>
    <property type="evidence" value="ECO:0007669"/>
    <property type="project" value="UniProtKB-KW"/>
</dbReference>
<evidence type="ECO:0000256" key="2">
    <source>
        <dbReference type="ARBA" id="ARBA00023125"/>
    </source>
</evidence>
<protein>
    <submittedName>
        <fullName evidence="5">DNA-binding FadR family transcriptional regulator</fullName>
    </submittedName>
</protein>
<accession>A0A7W7GPN2</accession>
<evidence type="ECO:0000313" key="5">
    <source>
        <dbReference type="EMBL" id="MBB4735972.1"/>
    </source>
</evidence>
<evidence type="ECO:0000259" key="4">
    <source>
        <dbReference type="PROSITE" id="PS50949"/>
    </source>
</evidence>
<organism evidence="5 6">
    <name type="scientific">Micrococcus cohnii</name>
    <dbReference type="NCBI Taxonomy" id="993416"/>
    <lineage>
        <taxon>Bacteria</taxon>
        <taxon>Bacillati</taxon>
        <taxon>Actinomycetota</taxon>
        <taxon>Actinomycetes</taxon>
        <taxon>Micrococcales</taxon>
        <taxon>Micrococcaceae</taxon>
        <taxon>Micrococcus</taxon>
    </lineage>
</organism>
<dbReference type="CDD" id="cd07377">
    <property type="entry name" value="WHTH_GntR"/>
    <property type="match status" value="1"/>
</dbReference>
<proteinExistence type="predicted"/>
<evidence type="ECO:0000256" key="1">
    <source>
        <dbReference type="ARBA" id="ARBA00023015"/>
    </source>
</evidence>
<keyword evidence="3" id="KW-0804">Transcription</keyword>
<dbReference type="SUPFAM" id="SSF46785">
    <property type="entry name" value="Winged helix' DNA-binding domain"/>
    <property type="match status" value="1"/>
</dbReference>
<dbReference type="PANTHER" id="PTHR43537">
    <property type="entry name" value="TRANSCRIPTIONAL REGULATOR, GNTR FAMILY"/>
    <property type="match status" value="1"/>
</dbReference>
<dbReference type="AlphaFoldDB" id="A0A7W7GPN2"/>
<dbReference type="EMBL" id="JACHNA010000001">
    <property type="protein sequence ID" value="MBB4735972.1"/>
    <property type="molecule type" value="Genomic_DNA"/>
</dbReference>
<dbReference type="Gene3D" id="1.10.10.10">
    <property type="entry name" value="Winged helix-like DNA-binding domain superfamily/Winged helix DNA-binding domain"/>
    <property type="match status" value="1"/>
</dbReference>
<dbReference type="Gene3D" id="1.20.120.530">
    <property type="entry name" value="GntR ligand-binding domain-like"/>
    <property type="match status" value="1"/>
</dbReference>
<dbReference type="PRINTS" id="PR00035">
    <property type="entry name" value="HTHGNTR"/>
</dbReference>
<dbReference type="InterPro" id="IPR036390">
    <property type="entry name" value="WH_DNA-bd_sf"/>
</dbReference>
<dbReference type="Proteomes" id="UP000540191">
    <property type="component" value="Unassembled WGS sequence"/>
</dbReference>